<proteinExistence type="predicted"/>
<reference evidence="1" key="1">
    <citation type="submission" date="2022-05" db="EMBL/GenBank/DDBJ databases">
        <title>Jatrophihabitans sp. SB3-54 whole genome sequence.</title>
        <authorList>
            <person name="Suh M.K."/>
            <person name="Eom M.K."/>
            <person name="Kim J.S."/>
            <person name="Kim H.S."/>
            <person name="Do H.E."/>
            <person name="Shin Y.K."/>
            <person name="Lee J.-S."/>
        </authorList>
    </citation>
    <scope>NUCLEOTIDE SEQUENCE</scope>
    <source>
        <strain evidence="1">SB3-54</strain>
    </source>
</reference>
<sequence length="97" mass="10540">MDMTGWLSGQVFLQTVDDAEVQRVTAFLNARGIAFQMLTLSERMTLDESDPASGVTTDRYSIGVQLAGFPQVIGPIVNDLIQRTHGGGWEQDVAEPA</sequence>
<keyword evidence="2" id="KW-1185">Reference proteome</keyword>
<dbReference type="RefSeq" id="WP_269441834.1">
    <property type="nucleotide sequence ID" value="NZ_CP097463.1"/>
</dbReference>
<organism evidence="1 2">
    <name type="scientific">Jatrophihabitans cynanchi</name>
    <dbReference type="NCBI Taxonomy" id="2944128"/>
    <lineage>
        <taxon>Bacteria</taxon>
        <taxon>Bacillati</taxon>
        <taxon>Actinomycetota</taxon>
        <taxon>Actinomycetes</taxon>
        <taxon>Jatrophihabitantales</taxon>
        <taxon>Jatrophihabitantaceae</taxon>
        <taxon>Jatrophihabitans</taxon>
    </lineage>
</organism>
<protein>
    <submittedName>
        <fullName evidence="1">Uncharacterized protein</fullName>
    </submittedName>
</protein>
<dbReference type="Proteomes" id="UP001164693">
    <property type="component" value="Chromosome"/>
</dbReference>
<name>A0ABY7JVE8_9ACTN</name>
<evidence type="ECO:0000313" key="1">
    <source>
        <dbReference type="EMBL" id="WAX55327.1"/>
    </source>
</evidence>
<dbReference type="EMBL" id="CP097463">
    <property type="protein sequence ID" value="WAX55327.1"/>
    <property type="molecule type" value="Genomic_DNA"/>
</dbReference>
<gene>
    <name evidence="1" type="ORF">M6B22_12295</name>
</gene>
<accession>A0ABY7JVE8</accession>
<evidence type="ECO:0000313" key="2">
    <source>
        <dbReference type="Proteomes" id="UP001164693"/>
    </source>
</evidence>